<keyword evidence="3" id="KW-1133">Transmembrane helix</keyword>
<feature type="domain" description="LysM" evidence="4">
    <location>
        <begin position="150"/>
        <end position="194"/>
    </location>
</feature>
<dbReference type="PANTHER" id="PTHR21666:SF289">
    <property type="entry name" value="L-ALA--D-GLU ENDOPEPTIDASE"/>
    <property type="match status" value="1"/>
</dbReference>
<feature type="compositionally biased region" description="Low complexity" evidence="2">
    <location>
        <begin position="245"/>
        <end position="262"/>
    </location>
</feature>
<dbReference type="Gene3D" id="2.70.70.10">
    <property type="entry name" value="Glucose Permease (Domain IIA)"/>
    <property type="match status" value="1"/>
</dbReference>
<evidence type="ECO:0000313" key="5">
    <source>
        <dbReference type="EMBL" id="OGZ60963.1"/>
    </source>
</evidence>
<dbReference type="SUPFAM" id="SSF54106">
    <property type="entry name" value="LysM domain"/>
    <property type="match status" value="1"/>
</dbReference>
<dbReference type="PANTHER" id="PTHR21666">
    <property type="entry name" value="PEPTIDASE-RELATED"/>
    <property type="match status" value="1"/>
</dbReference>
<sequence>MRIRDIIRCSKNLLLLSKDKTLEVFYGVKKADANSFFSFAWKGLAIFVFVGVFIAGLQTPEVNTILPLHAAADESIVVEKNVDFLSASGSQPFVDGRLIASIEIPDMSAQGSGIGGAIYPTISTAQGISVLSSASPVIPEPPSKDRTKIIEYVVKPYDTPSGIAAAHGLKLNTLLWSNHLTNPNLIQPGDVLFILPLDGLLYEVQNGDTLSRIASRHKADTADILKYNDIQSAQHIFPGQQLIIPGGTEPSGPSSPKSGTSSARPQYASSLPNLDGYFVMPTHGRITQGLHLKSGVDIANKPGTPIYAAASGTVGIAVNNGWWNGGYGNYITISHPNGTHTLYAHLNYGGVAVRSGQYVTQGQFIGSMGNTGLSSGPHVHWEVHGARHPLAGYARGTQI</sequence>
<evidence type="ECO:0000259" key="4">
    <source>
        <dbReference type="PROSITE" id="PS51782"/>
    </source>
</evidence>
<evidence type="ECO:0000256" key="1">
    <source>
        <dbReference type="ARBA" id="ARBA00022729"/>
    </source>
</evidence>
<dbReference type="InterPro" id="IPR018392">
    <property type="entry name" value="LysM"/>
</dbReference>
<feature type="region of interest" description="Disordered" evidence="2">
    <location>
        <begin position="241"/>
        <end position="266"/>
    </location>
</feature>
<gene>
    <name evidence="5" type="ORF">A2919_00465</name>
</gene>
<dbReference type="SUPFAM" id="SSF51261">
    <property type="entry name" value="Duplicated hybrid motif"/>
    <property type="match status" value="1"/>
</dbReference>
<dbReference type="InterPro" id="IPR016047">
    <property type="entry name" value="M23ase_b-sheet_dom"/>
</dbReference>
<keyword evidence="1" id="KW-0732">Signal</keyword>
<accession>A0A1G2HER8</accession>
<dbReference type="EMBL" id="MHOH01000009">
    <property type="protein sequence ID" value="OGZ60963.1"/>
    <property type="molecule type" value="Genomic_DNA"/>
</dbReference>
<organism evidence="5 6">
    <name type="scientific">Candidatus Spechtbacteria bacterium RIFCSPLOWO2_01_FULL_43_12</name>
    <dbReference type="NCBI Taxonomy" id="1802162"/>
    <lineage>
        <taxon>Bacteria</taxon>
        <taxon>Candidatus Spechtiibacteriota</taxon>
    </lineage>
</organism>
<dbReference type="Pfam" id="PF01476">
    <property type="entry name" value="LysM"/>
    <property type="match status" value="2"/>
</dbReference>
<name>A0A1G2HER8_9BACT</name>
<dbReference type="GO" id="GO:0004222">
    <property type="term" value="F:metalloendopeptidase activity"/>
    <property type="evidence" value="ECO:0007669"/>
    <property type="project" value="TreeGrafter"/>
</dbReference>
<protein>
    <recommendedName>
        <fullName evidence="4">LysM domain-containing protein</fullName>
    </recommendedName>
</protein>
<dbReference type="PROSITE" id="PS51782">
    <property type="entry name" value="LYSM"/>
    <property type="match status" value="2"/>
</dbReference>
<evidence type="ECO:0000256" key="2">
    <source>
        <dbReference type="SAM" id="MobiDB-lite"/>
    </source>
</evidence>
<dbReference type="InterPro" id="IPR011055">
    <property type="entry name" value="Dup_hybrid_motif"/>
</dbReference>
<keyword evidence="3" id="KW-0812">Transmembrane</keyword>
<evidence type="ECO:0000313" key="6">
    <source>
        <dbReference type="Proteomes" id="UP000178835"/>
    </source>
</evidence>
<keyword evidence="3" id="KW-0472">Membrane</keyword>
<dbReference type="Pfam" id="PF01551">
    <property type="entry name" value="Peptidase_M23"/>
    <property type="match status" value="1"/>
</dbReference>
<feature type="domain" description="LysM" evidence="4">
    <location>
        <begin position="200"/>
        <end position="244"/>
    </location>
</feature>
<dbReference type="InterPro" id="IPR036779">
    <property type="entry name" value="LysM_dom_sf"/>
</dbReference>
<evidence type="ECO:0000256" key="3">
    <source>
        <dbReference type="SAM" id="Phobius"/>
    </source>
</evidence>
<dbReference type="CDD" id="cd12797">
    <property type="entry name" value="M23_peptidase"/>
    <property type="match status" value="1"/>
</dbReference>
<reference evidence="5 6" key="1">
    <citation type="journal article" date="2016" name="Nat. Commun.">
        <title>Thousands of microbial genomes shed light on interconnected biogeochemical processes in an aquifer system.</title>
        <authorList>
            <person name="Anantharaman K."/>
            <person name="Brown C.T."/>
            <person name="Hug L.A."/>
            <person name="Sharon I."/>
            <person name="Castelle C.J."/>
            <person name="Probst A.J."/>
            <person name="Thomas B.C."/>
            <person name="Singh A."/>
            <person name="Wilkins M.J."/>
            <person name="Karaoz U."/>
            <person name="Brodie E.L."/>
            <person name="Williams K.H."/>
            <person name="Hubbard S.S."/>
            <person name="Banfield J.F."/>
        </authorList>
    </citation>
    <scope>NUCLEOTIDE SEQUENCE [LARGE SCALE GENOMIC DNA]</scope>
</reference>
<dbReference type="Gene3D" id="3.10.350.10">
    <property type="entry name" value="LysM domain"/>
    <property type="match status" value="2"/>
</dbReference>
<dbReference type="SMART" id="SM00257">
    <property type="entry name" value="LysM"/>
    <property type="match status" value="2"/>
</dbReference>
<comment type="caution">
    <text evidence="5">The sequence shown here is derived from an EMBL/GenBank/DDBJ whole genome shotgun (WGS) entry which is preliminary data.</text>
</comment>
<dbReference type="Proteomes" id="UP000178835">
    <property type="component" value="Unassembled WGS sequence"/>
</dbReference>
<feature type="transmembrane region" description="Helical" evidence="3">
    <location>
        <begin position="39"/>
        <end position="57"/>
    </location>
</feature>
<dbReference type="CDD" id="cd00118">
    <property type="entry name" value="LysM"/>
    <property type="match status" value="2"/>
</dbReference>
<dbReference type="AlphaFoldDB" id="A0A1G2HER8"/>
<proteinExistence type="predicted"/>
<dbReference type="InterPro" id="IPR050570">
    <property type="entry name" value="Cell_wall_metabolism_enzyme"/>
</dbReference>